<feature type="transmembrane region" description="Helical" evidence="2">
    <location>
        <begin position="42"/>
        <end position="61"/>
    </location>
</feature>
<dbReference type="EMBL" id="QZEY01000007">
    <property type="protein sequence ID" value="RJL31316.1"/>
    <property type="molecule type" value="Genomic_DNA"/>
</dbReference>
<keyword evidence="2" id="KW-1133">Transmembrane helix</keyword>
<gene>
    <name evidence="3" type="ORF">D5H75_19905</name>
</gene>
<sequence length="120" mass="12608">MDAETDPDQVRGQNGLWVVMAGLAVVLICFVVGVIVDGDMTVLFGGLTGVVGTIIGAYFGIQTGQAGKERAEAELRRMNEVAVRLAAHVPAAQAEPVIAAVMGPRRDRPDETAATHRQAP</sequence>
<evidence type="ECO:0000256" key="1">
    <source>
        <dbReference type="SAM" id="MobiDB-lite"/>
    </source>
</evidence>
<evidence type="ECO:0000313" key="4">
    <source>
        <dbReference type="Proteomes" id="UP000265768"/>
    </source>
</evidence>
<keyword evidence="2" id="KW-0812">Transmembrane</keyword>
<feature type="transmembrane region" description="Helical" evidence="2">
    <location>
        <begin position="16"/>
        <end position="36"/>
    </location>
</feature>
<organism evidence="3 4">
    <name type="scientific">Bailinhaonella thermotolerans</name>
    <dbReference type="NCBI Taxonomy" id="1070861"/>
    <lineage>
        <taxon>Bacteria</taxon>
        <taxon>Bacillati</taxon>
        <taxon>Actinomycetota</taxon>
        <taxon>Actinomycetes</taxon>
        <taxon>Streptosporangiales</taxon>
        <taxon>Streptosporangiaceae</taxon>
        <taxon>Bailinhaonella</taxon>
    </lineage>
</organism>
<dbReference type="AlphaFoldDB" id="A0A3A4ANS5"/>
<protein>
    <submittedName>
        <fullName evidence="3">YccF domain-containing protein</fullName>
    </submittedName>
</protein>
<feature type="region of interest" description="Disordered" evidence="1">
    <location>
        <begin position="100"/>
        <end position="120"/>
    </location>
</feature>
<evidence type="ECO:0000256" key="2">
    <source>
        <dbReference type="SAM" id="Phobius"/>
    </source>
</evidence>
<comment type="caution">
    <text evidence="3">The sequence shown here is derived from an EMBL/GenBank/DDBJ whole genome shotgun (WGS) entry which is preliminary data.</text>
</comment>
<feature type="compositionally biased region" description="Basic and acidic residues" evidence="1">
    <location>
        <begin position="104"/>
        <end position="114"/>
    </location>
</feature>
<evidence type="ECO:0000313" key="3">
    <source>
        <dbReference type="EMBL" id="RJL31316.1"/>
    </source>
</evidence>
<keyword evidence="4" id="KW-1185">Reference proteome</keyword>
<keyword evidence="2" id="KW-0472">Membrane</keyword>
<accession>A0A3A4ANS5</accession>
<dbReference type="Proteomes" id="UP000265768">
    <property type="component" value="Unassembled WGS sequence"/>
</dbReference>
<proteinExistence type="predicted"/>
<name>A0A3A4ANS5_9ACTN</name>
<reference evidence="3 4" key="1">
    <citation type="submission" date="2018-09" db="EMBL/GenBank/DDBJ databases">
        <title>YIM 75507 draft genome.</title>
        <authorList>
            <person name="Tang S."/>
            <person name="Feng Y."/>
        </authorList>
    </citation>
    <scope>NUCLEOTIDE SEQUENCE [LARGE SCALE GENOMIC DNA]</scope>
    <source>
        <strain evidence="3 4">YIM 75507</strain>
    </source>
</reference>